<dbReference type="STRING" id="662755.CRES_0430"/>
<reference evidence="2 3" key="1">
    <citation type="journal article" date="2012" name="BMC Genomics">
        <title>Complete genome sequence, lifestyle, and multi-drug resistance of the human pathogen Corynebacterium resistens DSM 45100 isolated from blood samples of a leukemia patient.</title>
        <authorList>
            <person name="Schroder J."/>
            <person name="Maus I."/>
            <person name="Meyer K."/>
            <person name="Wordemann S."/>
            <person name="Blom J."/>
            <person name="Jaenicke S."/>
            <person name="Schneider J."/>
            <person name="Trost E."/>
            <person name="Tauch A."/>
        </authorList>
    </citation>
    <scope>NUCLEOTIDE SEQUENCE [LARGE SCALE GENOMIC DNA]</scope>
    <source>
        <strain evidence="3">DSM 45100 / JCM 12819 / CCUG 50093 / GTC 2026 / SICGH 158</strain>
    </source>
</reference>
<dbReference type="KEGG" id="crd:CRES_0430"/>
<accession>F8DY51</accession>
<dbReference type="HOGENOM" id="CLU_087287_0_0_11"/>
<feature type="compositionally biased region" description="Basic and acidic residues" evidence="1">
    <location>
        <begin position="207"/>
        <end position="220"/>
    </location>
</feature>
<sequence>MQPWAKKKSVLRGTRYVTVLEPLEREMLGDSAATVSDKLMERVRTAPKDELAELTGMPSGHADAPRELGLRRMLPSFFKEDAEVMDGDAALMRQLHETDIIKHKLLNLQYVVTMLGPNGSVNISLSPDEVQPWLGALTDIRQYHTAQLEEFRATLEDNSDQLIAASNYLEWLGYHLDSLLTAVMGELDVPQAGPEDHPENTSGGNSQRDRFDDHDRHDPGGQDPDGLGNTDSSAND</sequence>
<dbReference type="eggNOG" id="ENOG5032Z6K">
    <property type="taxonomic scope" value="Bacteria"/>
</dbReference>
<feature type="region of interest" description="Disordered" evidence="1">
    <location>
        <begin position="189"/>
        <end position="236"/>
    </location>
</feature>
<evidence type="ECO:0000313" key="3">
    <source>
        <dbReference type="Proteomes" id="UP000000492"/>
    </source>
</evidence>
<dbReference type="InterPro" id="IPR018561">
    <property type="entry name" value="AosR"/>
</dbReference>
<dbReference type="EMBL" id="CP002857">
    <property type="protein sequence ID" value="AEI08793.1"/>
    <property type="molecule type" value="Genomic_DNA"/>
</dbReference>
<protein>
    <submittedName>
        <fullName evidence="2">Uncharacterized protein</fullName>
    </submittedName>
</protein>
<organism evidence="2 3">
    <name type="scientific">Corynebacterium resistens (strain DSM 45100 / JCM 12819 / GTC 2026 / SICGH 158)</name>
    <dbReference type="NCBI Taxonomy" id="662755"/>
    <lineage>
        <taxon>Bacteria</taxon>
        <taxon>Bacillati</taxon>
        <taxon>Actinomycetota</taxon>
        <taxon>Actinomycetes</taxon>
        <taxon>Mycobacteriales</taxon>
        <taxon>Corynebacteriaceae</taxon>
        <taxon>Corynebacterium</taxon>
    </lineage>
</organism>
<dbReference type="OrthoDB" id="3268479at2"/>
<dbReference type="AlphaFoldDB" id="F8DY51"/>
<dbReference type="Proteomes" id="UP000000492">
    <property type="component" value="Chromosome"/>
</dbReference>
<gene>
    <name evidence="2" type="ordered locus">CRES_0430</name>
</gene>
<evidence type="ECO:0000256" key="1">
    <source>
        <dbReference type="SAM" id="MobiDB-lite"/>
    </source>
</evidence>
<keyword evidence="3" id="KW-1185">Reference proteome</keyword>
<evidence type="ECO:0000313" key="2">
    <source>
        <dbReference type="EMBL" id="AEI08793.1"/>
    </source>
</evidence>
<name>F8DY51_CORRG</name>
<dbReference type="Pfam" id="PF09438">
    <property type="entry name" value="DUF2017"/>
    <property type="match status" value="1"/>
</dbReference>
<proteinExistence type="predicted"/>